<dbReference type="SMART" id="SM00635">
    <property type="entry name" value="BID_2"/>
    <property type="match status" value="2"/>
</dbReference>
<feature type="chain" id="PRO_5046546878" evidence="2">
    <location>
        <begin position="26"/>
        <end position="709"/>
    </location>
</feature>
<dbReference type="InterPro" id="IPR026906">
    <property type="entry name" value="LRR_5"/>
</dbReference>
<dbReference type="Proteomes" id="UP001652409">
    <property type="component" value="Unassembled WGS sequence"/>
</dbReference>
<dbReference type="SUPFAM" id="SSF49373">
    <property type="entry name" value="Invasin/intimin cell-adhesion fragments"/>
    <property type="match status" value="2"/>
</dbReference>
<dbReference type="Pfam" id="PF02368">
    <property type="entry name" value="Big_2"/>
    <property type="match status" value="2"/>
</dbReference>
<dbReference type="InterPro" id="IPR003961">
    <property type="entry name" value="FN3_dom"/>
</dbReference>
<dbReference type="SUPFAM" id="SSF49265">
    <property type="entry name" value="Fibronectin type III"/>
    <property type="match status" value="1"/>
</dbReference>
<gene>
    <name evidence="4" type="ORF">OCV61_06820</name>
</gene>
<organism evidence="4 5">
    <name type="scientific">Blautia ammoniilytica</name>
    <dbReference type="NCBI Taxonomy" id="2981782"/>
    <lineage>
        <taxon>Bacteria</taxon>
        <taxon>Bacillati</taxon>
        <taxon>Bacillota</taxon>
        <taxon>Clostridia</taxon>
        <taxon>Lachnospirales</taxon>
        <taxon>Lachnospiraceae</taxon>
        <taxon>Blautia</taxon>
    </lineage>
</organism>
<dbReference type="Pfam" id="PF13306">
    <property type="entry name" value="LRR_5"/>
    <property type="match status" value="2"/>
</dbReference>
<comment type="caution">
    <text evidence="4">The sequence shown here is derived from an EMBL/GenBank/DDBJ whole genome shotgun (WGS) entry which is preliminary data.</text>
</comment>
<name>A0ABT2TSA2_9FIRM</name>
<proteinExistence type="predicted"/>
<dbReference type="SMART" id="SM00060">
    <property type="entry name" value="FN3"/>
    <property type="match status" value="2"/>
</dbReference>
<dbReference type="CDD" id="cd00063">
    <property type="entry name" value="FN3"/>
    <property type="match status" value="2"/>
</dbReference>
<dbReference type="RefSeq" id="WP_158421196.1">
    <property type="nucleotide sequence ID" value="NZ_JAOQJL010000010.1"/>
</dbReference>
<dbReference type="EMBL" id="JAOQJL010000010">
    <property type="protein sequence ID" value="MCU6765127.1"/>
    <property type="molecule type" value="Genomic_DNA"/>
</dbReference>
<evidence type="ECO:0000256" key="2">
    <source>
        <dbReference type="SAM" id="SignalP"/>
    </source>
</evidence>
<feature type="compositionally biased region" description="Low complexity" evidence="1">
    <location>
        <begin position="483"/>
        <end position="517"/>
    </location>
</feature>
<dbReference type="InterPro" id="IPR036116">
    <property type="entry name" value="FN3_sf"/>
</dbReference>
<feature type="signal peptide" evidence="2">
    <location>
        <begin position="1"/>
        <end position="25"/>
    </location>
</feature>
<protein>
    <submittedName>
        <fullName evidence="4">Leucine-rich repeat protein</fullName>
    </submittedName>
</protein>
<feature type="region of interest" description="Disordered" evidence="1">
    <location>
        <begin position="483"/>
        <end position="529"/>
    </location>
</feature>
<dbReference type="InterPro" id="IPR053139">
    <property type="entry name" value="Surface_bspA-like"/>
</dbReference>
<keyword evidence="2" id="KW-0732">Signal</keyword>
<dbReference type="InterPro" id="IPR003343">
    <property type="entry name" value="Big_2"/>
</dbReference>
<keyword evidence="5" id="KW-1185">Reference proteome</keyword>
<evidence type="ECO:0000256" key="1">
    <source>
        <dbReference type="SAM" id="MobiDB-lite"/>
    </source>
</evidence>
<dbReference type="PROSITE" id="PS50853">
    <property type="entry name" value="FN3"/>
    <property type="match status" value="1"/>
</dbReference>
<dbReference type="Gene3D" id="2.60.40.1080">
    <property type="match status" value="2"/>
</dbReference>
<evidence type="ECO:0000313" key="4">
    <source>
        <dbReference type="EMBL" id="MCU6765127.1"/>
    </source>
</evidence>
<reference evidence="4 5" key="1">
    <citation type="journal article" date="2021" name="ISME Commun">
        <title>Automated analysis of genomic sequences facilitates high-throughput and comprehensive description of bacteria.</title>
        <authorList>
            <person name="Hitch T.C.A."/>
        </authorList>
    </citation>
    <scope>NUCLEOTIDE SEQUENCE [LARGE SCALE GENOMIC DNA]</scope>
    <source>
        <strain evidence="4 5">Sanger_23</strain>
    </source>
</reference>
<evidence type="ECO:0000313" key="5">
    <source>
        <dbReference type="Proteomes" id="UP001652409"/>
    </source>
</evidence>
<dbReference type="Gene3D" id="2.60.40.10">
    <property type="entry name" value="Immunoglobulins"/>
    <property type="match status" value="2"/>
</dbReference>
<dbReference type="PANTHER" id="PTHR45661:SF3">
    <property type="entry name" value="IG-LIKE DOMAIN-CONTAINING PROTEIN"/>
    <property type="match status" value="1"/>
</dbReference>
<dbReference type="PANTHER" id="PTHR45661">
    <property type="entry name" value="SURFACE ANTIGEN"/>
    <property type="match status" value="1"/>
</dbReference>
<dbReference type="Gene3D" id="3.80.10.10">
    <property type="entry name" value="Ribonuclease Inhibitor"/>
    <property type="match status" value="1"/>
</dbReference>
<feature type="domain" description="Fibronectin type-III" evidence="3">
    <location>
        <begin position="522"/>
        <end position="619"/>
    </location>
</feature>
<dbReference type="InterPro" id="IPR013783">
    <property type="entry name" value="Ig-like_fold"/>
</dbReference>
<dbReference type="Pfam" id="PF00041">
    <property type="entry name" value="fn3"/>
    <property type="match status" value="1"/>
</dbReference>
<sequence length="709" mass="75279">MKNMKKHAKLFLSAMAAAVMMAAPAAVKADDADPVQLDGENNYTDDNGIVYNFVISGSSATLGMIDLSGADAYDVVVPGAVTKGDVTASVSQIKNGIFCKKTEITSIDISATKVTTFQTRGYGHTAFEGCSGMASIKLPETLIQLPNYMFDGCSSLEMVEIPASVKTFGTNPAGVAHTRIFNGCTSLMDILVDEKSTSFKDIDGVLYDKAGTTLYAYPAGRDAETYVVPDGVTKIFHGAFQNAQHLKKVRFPSSLTEVGQYAFWGDSVGDANDNSLEEAWFYGNLASTKMGTSAFLSTMSKIQKANGISLDSVPEECRGSVKLEASVLPAAAEQGVVWSIDSTEYADLTSDGTLTPKAAGTVKVTATSTDEKWSDSDADVTASKQITIVPYASKVTVSGEKTEVVEGDEVTFTAQVQPEGIRDSQITWSVDNAELAGIDENGILTAKKAGTVTVTAANKDGDPAVNDGKVEGTFQLTIKAKPVEPTATPAPAEPTATPAPVAPTATPAPTQAPEVTVEPTKAPEAPVKAVKTSETQIKITWQKDPAAKKGYRIYVKGGKSKGWTKVADVAANKNSYVFKKLKGQALQSGTTYQFRIVSLTKNKKTEGKTEILKTNTAPGKAALKASSPKKGTVKLTWKKVKGAVGYEIQLKTSKKGSYKTVKVLGKKATSYTQKNLGKGKTIYIRVRTFNTANGAKIYSKWAATTVKLK</sequence>
<evidence type="ECO:0000259" key="3">
    <source>
        <dbReference type="PROSITE" id="PS50853"/>
    </source>
</evidence>
<dbReference type="InterPro" id="IPR032675">
    <property type="entry name" value="LRR_dom_sf"/>
</dbReference>
<dbReference type="InterPro" id="IPR008964">
    <property type="entry name" value="Invasin/intimin_cell_adhesion"/>
</dbReference>
<accession>A0ABT2TSA2</accession>